<dbReference type="EMBL" id="LAZR01046403">
    <property type="protein sequence ID" value="KKK96610.1"/>
    <property type="molecule type" value="Genomic_DNA"/>
</dbReference>
<sequence length="45" mass="4835">MPEGKTIIKVPSKEVGEAWGKILEAGLPIYVPVEHEGYTVANVPS</sequence>
<gene>
    <name evidence="1" type="ORF">LCGC14_2661020</name>
</gene>
<proteinExistence type="predicted"/>
<name>A0A0F9AEA5_9ZZZZ</name>
<reference evidence="1" key="1">
    <citation type="journal article" date="2015" name="Nature">
        <title>Complex archaea that bridge the gap between prokaryotes and eukaryotes.</title>
        <authorList>
            <person name="Spang A."/>
            <person name="Saw J.H."/>
            <person name="Jorgensen S.L."/>
            <person name="Zaremba-Niedzwiedzka K."/>
            <person name="Martijn J."/>
            <person name="Lind A.E."/>
            <person name="van Eijk R."/>
            <person name="Schleper C."/>
            <person name="Guy L."/>
            <person name="Ettema T.J."/>
        </authorList>
    </citation>
    <scope>NUCLEOTIDE SEQUENCE</scope>
</reference>
<comment type="caution">
    <text evidence="1">The sequence shown here is derived from an EMBL/GenBank/DDBJ whole genome shotgun (WGS) entry which is preliminary data.</text>
</comment>
<organism evidence="1">
    <name type="scientific">marine sediment metagenome</name>
    <dbReference type="NCBI Taxonomy" id="412755"/>
    <lineage>
        <taxon>unclassified sequences</taxon>
        <taxon>metagenomes</taxon>
        <taxon>ecological metagenomes</taxon>
    </lineage>
</organism>
<feature type="non-terminal residue" evidence="1">
    <location>
        <position position="45"/>
    </location>
</feature>
<protein>
    <submittedName>
        <fullName evidence="1">Uncharacterized protein</fullName>
    </submittedName>
</protein>
<accession>A0A0F9AEA5</accession>
<dbReference type="AlphaFoldDB" id="A0A0F9AEA5"/>
<evidence type="ECO:0000313" key="1">
    <source>
        <dbReference type="EMBL" id="KKK96610.1"/>
    </source>
</evidence>